<dbReference type="KEGG" id="fho:H9Q81_02210"/>
<dbReference type="EMBL" id="CP060637">
    <property type="protein sequence ID" value="QNM15677.1"/>
    <property type="molecule type" value="Genomic_DNA"/>
</dbReference>
<organism evidence="1 2">
    <name type="scientific">Fusobacterium hominis</name>
    <dbReference type="NCBI Taxonomy" id="2764326"/>
    <lineage>
        <taxon>Bacteria</taxon>
        <taxon>Fusobacteriati</taxon>
        <taxon>Fusobacteriota</taxon>
        <taxon>Fusobacteriia</taxon>
        <taxon>Fusobacteriales</taxon>
        <taxon>Fusobacteriaceae</taxon>
        <taxon>Fusobacterium</taxon>
    </lineage>
</organism>
<dbReference type="Pfam" id="PF13289">
    <property type="entry name" value="SIR2_2"/>
    <property type="match status" value="1"/>
</dbReference>
<dbReference type="AlphaFoldDB" id="A0A7G9GXZ5"/>
<evidence type="ECO:0000313" key="2">
    <source>
        <dbReference type="Proteomes" id="UP000515913"/>
    </source>
</evidence>
<name>A0A7G9GXZ5_9FUSO</name>
<sequence length="268" mass="31230">MKNFFDKFDKNQKFNLFVGDFLNKISGYPTRNDITEAISAEIKQPAKSYVQDRNSLADIVQAYLDAVIDTKVNLIRQIRENYGHRFNTSVDVYKNILNSGYFQNVFSINFDTVLETNFSNMLAKITPMEGTNPAPDQLKYYKIFGDITSFNNIFISSQDIRKLKLLDFYSDFFKQIRKEFSNYPTLFLGVDLEDSDLIDILDFILDPVEEHEPIYIVTYTSIISSKSAEFIGKYNVKLISSGTNEFIDYFKEKSNKEEDELSEKKFVW</sequence>
<keyword evidence="2" id="KW-1185">Reference proteome</keyword>
<dbReference type="Proteomes" id="UP000515913">
    <property type="component" value="Chromosome"/>
</dbReference>
<gene>
    <name evidence="1" type="ORF">H9Q81_02210</name>
</gene>
<reference evidence="1 2" key="1">
    <citation type="submission" date="2020-08" db="EMBL/GenBank/DDBJ databases">
        <authorList>
            <person name="Liu C."/>
            <person name="Sun Q."/>
        </authorList>
    </citation>
    <scope>NUCLEOTIDE SEQUENCE [LARGE SCALE GENOMIC DNA]</scope>
    <source>
        <strain evidence="1 2">NSJ-57</strain>
    </source>
</reference>
<protein>
    <submittedName>
        <fullName evidence="1">SIR2 family protein</fullName>
    </submittedName>
</protein>
<evidence type="ECO:0000313" key="1">
    <source>
        <dbReference type="EMBL" id="QNM15677.1"/>
    </source>
</evidence>
<accession>A0A7G9GXZ5</accession>
<dbReference type="RefSeq" id="WP_101475012.1">
    <property type="nucleotide sequence ID" value="NZ_CP060637.1"/>
</dbReference>
<proteinExistence type="predicted"/>